<keyword evidence="3" id="KW-1185">Reference proteome</keyword>
<evidence type="ECO:0000256" key="1">
    <source>
        <dbReference type="ARBA" id="ARBA00023115"/>
    </source>
</evidence>
<dbReference type="Gene3D" id="3.40.50.150">
    <property type="entry name" value="Vaccinia Virus protein VP39"/>
    <property type="match status" value="1"/>
</dbReference>
<comment type="caution">
    <text evidence="2">The sequence shown here is derived from an EMBL/GenBank/DDBJ whole genome shotgun (WGS) entry which is preliminary data.</text>
</comment>
<evidence type="ECO:0008006" key="4">
    <source>
        <dbReference type="Google" id="ProtNLM"/>
    </source>
</evidence>
<dbReference type="RefSeq" id="WP_367995058.1">
    <property type="nucleotide sequence ID" value="NZ_JBFPJR010000032.1"/>
</dbReference>
<sequence length="216" mass="23142">METVAQDGGLVLRRREDDSLELRANGVFVMDTVETSTERALASRALALHPAPRRVLVGGLGLGFTLEAVLADPRVEHATVVELEPALVGWMRDGTIPHGPSLLADPRVHVEVADVAVALRDSPPAAYDVVVLDVDNGPSYLVHDGNAGLYQAPLLREAARATAPDGRVVIWSASEEPALVAAMSTVFVEVEELSFPVDLQGRDERYWLFAGTTATS</sequence>
<dbReference type="PANTHER" id="PTHR43317:SF3">
    <property type="entry name" value="BLR2883 PROTEIN"/>
    <property type="match status" value="1"/>
</dbReference>
<dbReference type="InterPro" id="IPR029063">
    <property type="entry name" value="SAM-dependent_MTases_sf"/>
</dbReference>
<dbReference type="Proteomes" id="UP001556631">
    <property type="component" value="Unassembled WGS sequence"/>
</dbReference>
<evidence type="ECO:0000313" key="3">
    <source>
        <dbReference type="Proteomes" id="UP001556631"/>
    </source>
</evidence>
<proteinExistence type="predicted"/>
<dbReference type="Pfam" id="PF01564">
    <property type="entry name" value="Spermine_synth"/>
    <property type="match status" value="1"/>
</dbReference>
<gene>
    <name evidence="2" type="ORF">AB3X52_15815</name>
</gene>
<dbReference type="PANTHER" id="PTHR43317">
    <property type="entry name" value="THERMOSPERMINE SYNTHASE ACAULIS5"/>
    <property type="match status" value="1"/>
</dbReference>
<name>A0ABV3T4D3_9ACTN</name>
<protein>
    <recommendedName>
        <fullName evidence="4">Spermidine synthase</fullName>
    </recommendedName>
</protein>
<dbReference type="EMBL" id="JBFPJR010000032">
    <property type="protein sequence ID" value="MEX0429093.1"/>
    <property type="molecule type" value="Genomic_DNA"/>
</dbReference>
<reference evidence="2 3" key="1">
    <citation type="submission" date="2024-07" db="EMBL/GenBank/DDBJ databases">
        <authorList>
            <person name="Lee S."/>
            <person name="Kang M."/>
        </authorList>
    </citation>
    <scope>NUCLEOTIDE SEQUENCE [LARGE SCALE GENOMIC DNA]</scope>
    <source>
        <strain evidence="2 3">DS6</strain>
    </source>
</reference>
<organism evidence="2 3">
    <name type="scientific">Nocardioides eburneus</name>
    <dbReference type="NCBI Taxonomy" id="3231482"/>
    <lineage>
        <taxon>Bacteria</taxon>
        <taxon>Bacillati</taxon>
        <taxon>Actinomycetota</taxon>
        <taxon>Actinomycetes</taxon>
        <taxon>Propionibacteriales</taxon>
        <taxon>Nocardioidaceae</taxon>
        <taxon>Nocardioides</taxon>
    </lineage>
</organism>
<keyword evidence="1" id="KW-0620">Polyamine biosynthesis</keyword>
<evidence type="ECO:0000313" key="2">
    <source>
        <dbReference type="EMBL" id="MEX0429093.1"/>
    </source>
</evidence>
<accession>A0ABV3T4D3</accession>
<dbReference type="SUPFAM" id="SSF53335">
    <property type="entry name" value="S-adenosyl-L-methionine-dependent methyltransferases"/>
    <property type="match status" value="1"/>
</dbReference>
<dbReference type="CDD" id="cd02440">
    <property type="entry name" value="AdoMet_MTases"/>
    <property type="match status" value="1"/>
</dbReference>